<name>A0A9P4X780_9HYPO</name>
<comment type="subcellular location">
    <subcellularLocation>
        <location evidence="2">Cytoplasm</location>
    </subcellularLocation>
    <subcellularLocation>
        <location evidence="1">Nucleus</location>
    </subcellularLocation>
</comment>
<dbReference type="GO" id="GO:0042254">
    <property type="term" value="P:ribosome biogenesis"/>
    <property type="evidence" value="ECO:0007669"/>
    <property type="project" value="UniProtKB-KW"/>
</dbReference>
<gene>
    <name evidence="10" type="ORF">CFAM422_010954</name>
</gene>
<dbReference type="SMART" id="SM00066">
    <property type="entry name" value="GAL4"/>
    <property type="match status" value="1"/>
</dbReference>
<evidence type="ECO:0000256" key="1">
    <source>
        <dbReference type="ARBA" id="ARBA00004123"/>
    </source>
</evidence>
<evidence type="ECO:0000259" key="9">
    <source>
        <dbReference type="PROSITE" id="PS50048"/>
    </source>
</evidence>
<dbReference type="GO" id="GO:0003677">
    <property type="term" value="F:DNA binding"/>
    <property type="evidence" value="ECO:0007669"/>
    <property type="project" value="InterPro"/>
</dbReference>
<dbReference type="GO" id="GO:0000981">
    <property type="term" value="F:DNA-binding transcription factor activity, RNA polymerase II-specific"/>
    <property type="evidence" value="ECO:0007669"/>
    <property type="project" value="InterPro"/>
</dbReference>
<feature type="compositionally biased region" description="Pro residues" evidence="8">
    <location>
        <begin position="610"/>
        <end position="620"/>
    </location>
</feature>
<feature type="region of interest" description="Disordered" evidence="8">
    <location>
        <begin position="1"/>
        <end position="23"/>
    </location>
</feature>
<keyword evidence="4" id="KW-0963">Cytoplasm</keyword>
<keyword evidence="7" id="KW-0539">Nucleus</keyword>
<keyword evidence="3" id="KW-0813">Transport</keyword>
<feature type="region of interest" description="Disordered" evidence="8">
    <location>
        <begin position="589"/>
        <end position="627"/>
    </location>
</feature>
<feature type="region of interest" description="Disordered" evidence="8">
    <location>
        <begin position="679"/>
        <end position="757"/>
    </location>
</feature>
<dbReference type="PROSITE" id="PS00463">
    <property type="entry name" value="ZN2_CY6_FUNGAL_1"/>
    <property type="match status" value="1"/>
</dbReference>
<protein>
    <recommendedName>
        <fullName evidence="9">Zn(2)-C6 fungal-type domain-containing protein</fullName>
    </recommendedName>
</protein>
<evidence type="ECO:0000313" key="10">
    <source>
        <dbReference type="EMBL" id="KAF3060741.1"/>
    </source>
</evidence>
<dbReference type="AlphaFoldDB" id="A0A9P4X780"/>
<keyword evidence="6" id="KW-0479">Metal-binding</keyword>
<evidence type="ECO:0000256" key="8">
    <source>
        <dbReference type="SAM" id="MobiDB-lite"/>
    </source>
</evidence>
<dbReference type="GO" id="GO:0005634">
    <property type="term" value="C:nucleus"/>
    <property type="evidence" value="ECO:0007669"/>
    <property type="project" value="UniProtKB-SubCell"/>
</dbReference>
<evidence type="ECO:0000256" key="6">
    <source>
        <dbReference type="ARBA" id="ARBA00022723"/>
    </source>
</evidence>
<evidence type="ECO:0000256" key="7">
    <source>
        <dbReference type="ARBA" id="ARBA00023242"/>
    </source>
</evidence>
<dbReference type="SUPFAM" id="SSF57701">
    <property type="entry name" value="Zn2/Cys6 DNA-binding domain"/>
    <property type="match status" value="1"/>
</dbReference>
<evidence type="ECO:0000256" key="5">
    <source>
        <dbReference type="ARBA" id="ARBA00022517"/>
    </source>
</evidence>
<dbReference type="Gene3D" id="4.10.240.10">
    <property type="entry name" value="Zn(2)-C6 fungal-type DNA-binding domain"/>
    <property type="match status" value="1"/>
</dbReference>
<keyword evidence="5" id="KW-0690">Ribosome biogenesis</keyword>
<dbReference type="EMBL" id="QLNT01000022">
    <property type="protein sequence ID" value="KAF3060741.1"/>
    <property type="molecule type" value="Genomic_DNA"/>
</dbReference>
<feature type="region of interest" description="Disordered" evidence="8">
    <location>
        <begin position="807"/>
        <end position="854"/>
    </location>
</feature>
<reference evidence="10 11" key="1">
    <citation type="submission" date="2018-06" db="EMBL/GenBank/DDBJ databases">
        <title>Genome analysis of cellulolytic fungus Trichoderma lentiforme CFAM-422.</title>
        <authorList>
            <person name="Steindorff A.S."/>
            <person name="Formighieri E.F."/>
            <person name="Midorikawa G.E.O."/>
            <person name="Tamietti M.S."/>
            <person name="Ramos E.Z."/>
            <person name="Silva A.S."/>
            <person name="Bon E.P.S."/>
            <person name="Mendes T.D."/>
            <person name="Damaso M.C.T."/>
            <person name="Favaro L.C.L."/>
        </authorList>
    </citation>
    <scope>NUCLEOTIDE SEQUENCE [LARGE SCALE GENOMIC DNA]</scope>
    <source>
        <strain evidence="10 11">CFAM-422</strain>
    </source>
</reference>
<feature type="compositionally biased region" description="Acidic residues" evidence="8">
    <location>
        <begin position="809"/>
        <end position="827"/>
    </location>
</feature>
<evidence type="ECO:0000256" key="3">
    <source>
        <dbReference type="ARBA" id="ARBA00022448"/>
    </source>
</evidence>
<feature type="compositionally biased region" description="Basic residues" evidence="8">
    <location>
        <begin position="686"/>
        <end position="695"/>
    </location>
</feature>
<dbReference type="CDD" id="cd12148">
    <property type="entry name" value="fungal_TF_MHR"/>
    <property type="match status" value="1"/>
</dbReference>
<dbReference type="PROSITE" id="PS50048">
    <property type="entry name" value="ZN2_CY6_FUNGAL_2"/>
    <property type="match status" value="1"/>
</dbReference>
<dbReference type="PANTHER" id="PTHR47431">
    <property type="entry name" value="ZN(II)2CYS6 TRANSCRIPTION FACTOR (EUROFUNG)-RELATED"/>
    <property type="match status" value="1"/>
</dbReference>
<dbReference type="InterPro" id="IPR007219">
    <property type="entry name" value="XnlR_reg_dom"/>
</dbReference>
<evidence type="ECO:0000256" key="4">
    <source>
        <dbReference type="ARBA" id="ARBA00022490"/>
    </source>
</evidence>
<dbReference type="GO" id="GO:0005737">
    <property type="term" value="C:cytoplasm"/>
    <property type="evidence" value="ECO:0007669"/>
    <property type="project" value="UniProtKB-SubCell"/>
</dbReference>
<evidence type="ECO:0000256" key="2">
    <source>
        <dbReference type="ARBA" id="ARBA00004496"/>
    </source>
</evidence>
<feature type="compositionally biased region" description="Basic residues" evidence="8">
    <location>
        <begin position="738"/>
        <end position="754"/>
    </location>
</feature>
<dbReference type="Pfam" id="PF00172">
    <property type="entry name" value="Zn_clus"/>
    <property type="match status" value="1"/>
</dbReference>
<sequence length="854" mass="93333">MDPDSELSAGKGGSPKPSSGSRVSLACLPCRTRHVRCDAKKPRCARCIEEDKECSYAKSRRGGLDRAALAARRNQAALAAARNNGQLSPAGSIDGGFSGEAVMRRTEARSHSVSHLNNVLPSSLVPQQPAIDPSLYTPPDDSWSTSSVVLPSTDLQSVDITRDAFIDVYYNCFHRYHPCVLPRRFLERYLQDPIRQDELRPLVYVMRFIGSVYLSSNQPSLRPKCLELEELASSTIAQTPTTSCNFFMVQCHTIFSASMYWRGNTAKSRHHIDTAIQLALDMGMHRREFAVDHGDGDAVLEESWRRTWWQVYMIDAYYSAIKRNAGFATFSVDTTTELPCEEEEYEEGNIPHPKTLDEFNSREFSSEDTVFSSFAYLIGAVRGMASAMCRALSIPPNSSDTGGSSPRVLDSVDSIIEGWLLLLPECKKDIFSADGQVDELIFQAMMALHATTVGLHRPFSNCAFDALECISSCSTPPPAGTHSDNAEFRSIHTIKCIRAAEAQIGLLALPTKPCSHTPFVVCMLTTGTLSLLAACRYTLRGQKLAVARDQIRMSIGCHKAMANVWSQAGSNLHEVQAIAREVLGLPMGSSSSSSSINGNNSKQPRTPIHQIPPSPGPPSISGPDLDGSCSADSLNSFSLDNMQTYWGMGSIQPDMSFPWWASNEQQLSQLSPSPQFLTMAPTQKRAPSKRSRAARRATSPSINTDKSLKDVSLPSTKSSSDSARPSVLAARHSAGVTKKSRRGRQLSAKGRRRQEKGLEMAEAFVERTSKKLEKSLGKAKVVQARSKKWDDINKDVQETKANAFAVLGQDDEANGGEWETDDDMDGDDGAKGKTTAVAAVPAPPALDDDDDEIM</sequence>
<evidence type="ECO:0000313" key="11">
    <source>
        <dbReference type="Proteomes" id="UP000801864"/>
    </source>
</evidence>
<dbReference type="CDD" id="cd00067">
    <property type="entry name" value="GAL4"/>
    <property type="match status" value="1"/>
</dbReference>
<dbReference type="SMART" id="SM00906">
    <property type="entry name" value="Fungal_trans"/>
    <property type="match status" value="1"/>
</dbReference>
<dbReference type="InterPro" id="IPR022784">
    <property type="entry name" value="Ribosome_bgen_Alb1"/>
</dbReference>
<organism evidence="10 11">
    <name type="scientific">Trichoderma lentiforme</name>
    <dbReference type="NCBI Taxonomy" id="1567552"/>
    <lineage>
        <taxon>Eukaryota</taxon>
        <taxon>Fungi</taxon>
        <taxon>Dikarya</taxon>
        <taxon>Ascomycota</taxon>
        <taxon>Pezizomycotina</taxon>
        <taxon>Sordariomycetes</taxon>
        <taxon>Hypocreomycetidae</taxon>
        <taxon>Hypocreales</taxon>
        <taxon>Hypocreaceae</taxon>
        <taxon>Trichoderma</taxon>
    </lineage>
</organism>
<dbReference type="PANTHER" id="PTHR47431:SF4">
    <property type="entry name" value="ZN(II)2CYS6 TRANSCRIPTION FACTOR (EUROFUNG)"/>
    <property type="match status" value="1"/>
</dbReference>
<accession>A0A9P4X780</accession>
<feature type="compositionally biased region" description="Polar residues" evidence="8">
    <location>
        <begin position="713"/>
        <end position="723"/>
    </location>
</feature>
<dbReference type="Pfam" id="PF04082">
    <property type="entry name" value="Fungal_trans"/>
    <property type="match status" value="1"/>
</dbReference>
<dbReference type="GO" id="GO:0006351">
    <property type="term" value="P:DNA-templated transcription"/>
    <property type="evidence" value="ECO:0007669"/>
    <property type="project" value="InterPro"/>
</dbReference>
<dbReference type="InterPro" id="IPR001138">
    <property type="entry name" value="Zn2Cys6_DnaBD"/>
</dbReference>
<keyword evidence="11" id="KW-1185">Reference proteome</keyword>
<dbReference type="GO" id="GO:0008270">
    <property type="term" value="F:zinc ion binding"/>
    <property type="evidence" value="ECO:0007669"/>
    <property type="project" value="InterPro"/>
</dbReference>
<comment type="caution">
    <text evidence="10">The sequence shown here is derived from an EMBL/GenBank/DDBJ whole genome shotgun (WGS) entry which is preliminary data.</text>
</comment>
<dbReference type="InterPro" id="IPR036864">
    <property type="entry name" value="Zn2-C6_fun-type_DNA-bd_sf"/>
</dbReference>
<proteinExistence type="predicted"/>
<feature type="compositionally biased region" description="Low complexity" evidence="8">
    <location>
        <begin position="589"/>
        <end position="601"/>
    </location>
</feature>
<dbReference type="Proteomes" id="UP000801864">
    <property type="component" value="Unassembled WGS sequence"/>
</dbReference>
<dbReference type="Pfam" id="PF09135">
    <property type="entry name" value="Alb1"/>
    <property type="match status" value="1"/>
</dbReference>
<feature type="domain" description="Zn(2)-C6 fungal-type" evidence="9">
    <location>
        <begin position="26"/>
        <end position="56"/>
    </location>
</feature>